<dbReference type="InterPro" id="IPR011990">
    <property type="entry name" value="TPR-like_helical_dom_sf"/>
</dbReference>
<dbReference type="Pfam" id="PF00486">
    <property type="entry name" value="Trans_reg_C"/>
    <property type="match status" value="1"/>
</dbReference>
<gene>
    <name evidence="7" type="ORF">Ate02nite_62980</name>
</gene>
<dbReference type="GO" id="GO:0000160">
    <property type="term" value="P:phosphorelay signal transduction system"/>
    <property type="evidence" value="ECO:0007669"/>
    <property type="project" value="InterPro"/>
</dbReference>
<name>A0A919TUD8_9ACTN</name>
<dbReference type="Gene3D" id="1.25.40.10">
    <property type="entry name" value="Tetratricopeptide repeat domain"/>
    <property type="match status" value="1"/>
</dbReference>
<dbReference type="SMART" id="SM01043">
    <property type="entry name" value="BTAD"/>
    <property type="match status" value="1"/>
</dbReference>
<keyword evidence="3 5" id="KW-0238">DNA-binding</keyword>
<keyword evidence="8" id="KW-1185">Reference proteome</keyword>
<dbReference type="EMBL" id="BOMY01000041">
    <property type="protein sequence ID" value="GIF23568.1"/>
    <property type="molecule type" value="Genomic_DNA"/>
</dbReference>
<dbReference type="GO" id="GO:0006355">
    <property type="term" value="P:regulation of DNA-templated transcription"/>
    <property type="evidence" value="ECO:0007669"/>
    <property type="project" value="InterPro"/>
</dbReference>
<dbReference type="PROSITE" id="PS51755">
    <property type="entry name" value="OMPR_PHOB"/>
    <property type="match status" value="1"/>
</dbReference>
<feature type="domain" description="OmpR/PhoB-type" evidence="6">
    <location>
        <begin position="1"/>
        <end position="102"/>
    </location>
</feature>
<comment type="similarity">
    <text evidence="1">Belongs to the AfsR/DnrI/RedD regulatory family.</text>
</comment>
<dbReference type="InterPro" id="IPR036388">
    <property type="entry name" value="WH-like_DNA-bd_sf"/>
</dbReference>
<evidence type="ECO:0000256" key="4">
    <source>
        <dbReference type="ARBA" id="ARBA00023163"/>
    </source>
</evidence>
<dbReference type="InterPro" id="IPR051677">
    <property type="entry name" value="AfsR-DnrI-RedD_regulator"/>
</dbReference>
<feature type="DNA-binding region" description="OmpR/PhoB-type" evidence="5">
    <location>
        <begin position="1"/>
        <end position="102"/>
    </location>
</feature>
<dbReference type="InterPro" id="IPR016032">
    <property type="entry name" value="Sig_transdc_resp-reg_C-effctor"/>
</dbReference>
<accession>A0A919TUD8</accession>
<dbReference type="InterPro" id="IPR001867">
    <property type="entry name" value="OmpR/PhoB-type_DNA-bd"/>
</dbReference>
<organism evidence="7 8">
    <name type="scientific">Paractinoplanes tereljensis</name>
    <dbReference type="NCBI Taxonomy" id="571912"/>
    <lineage>
        <taxon>Bacteria</taxon>
        <taxon>Bacillati</taxon>
        <taxon>Actinomycetota</taxon>
        <taxon>Actinomycetes</taxon>
        <taxon>Micromonosporales</taxon>
        <taxon>Micromonosporaceae</taxon>
        <taxon>Paractinoplanes</taxon>
    </lineage>
</organism>
<keyword evidence="4" id="KW-0804">Transcription</keyword>
<dbReference type="Gene3D" id="1.10.10.10">
    <property type="entry name" value="Winged helix-like DNA-binding domain superfamily/Winged helix DNA-binding domain"/>
    <property type="match status" value="1"/>
</dbReference>
<protein>
    <recommendedName>
        <fullName evidence="6">OmpR/PhoB-type domain-containing protein</fullName>
    </recommendedName>
</protein>
<dbReference type="SMART" id="SM00862">
    <property type="entry name" value="Trans_reg_C"/>
    <property type="match status" value="1"/>
</dbReference>
<evidence type="ECO:0000313" key="8">
    <source>
        <dbReference type="Proteomes" id="UP000623608"/>
    </source>
</evidence>
<dbReference type="PANTHER" id="PTHR35807:SF1">
    <property type="entry name" value="TRANSCRIPTIONAL REGULATOR REDD"/>
    <property type="match status" value="1"/>
</dbReference>
<dbReference type="PANTHER" id="PTHR35807">
    <property type="entry name" value="TRANSCRIPTIONAL REGULATOR REDD-RELATED"/>
    <property type="match status" value="1"/>
</dbReference>
<evidence type="ECO:0000259" key="6">
    <source>
        <dbReference type="PROSITE" id="PS51755"/>
    </source>
</evidence>
<evidence type="ECO:0000256" key="2">
    <source>
        <dbReference type="ARBA" id="ARBA00023015"/>
    </source>
</evidence>
<comment type="caution">
    <text evidence="7">The sequence shown here is derived from an EMBL/GenBank/DDBJ whole genome shotgun (WGS) entry which is preliminary data.</text>
</comment>
<dbReference type="RefSeq" id="WP_203811455.1">
    <property type="nucleotide sequence ID" value="NZ_BOMY01000041.1"/>
</dbReference>
<sequence>MGTTALRLQVMGPLRLWRGDLELDPGARQQRCLLAVLLVREGNPTSMADLIDLVWGPGAPATAANVIHKYVGALRRLLEPELPPRAQGSYLLRHGGGYRFVAGSATLDLREFRRLVAGADRSDEALDRYADALRLGQGPAGGALADSGTAASTFAGVDQEFFDAVVAGAALAVSQGRPAAVLGPLRLAAGMNAFHELVHAALVRVLAAAGHQAEALAVYRAIRERLADELGIDPGRELQDAQKQVLRVGRTRELDLLLDLVARMADRGRTSPLLPNSTGSWC</sequence>
<evidence type="ECO:0000256" key="3">
    <source>
        <dbReference type="ARBA" id="ARBA00023125"/>
    </source>
</evidence>
<keyword evidence="2" id="KW-0805">Transcription regulation</keyword>
<evidence type="ECO:0000256" key="1">
    <source>
        <dbReference type="ARBA" id="ARBA00005820"/>
    </source>
</evidence>
<dbReference type="InterPro" id="IPR005158">
    <property type="entry name" value="BTAD"/>
</dbReference>
<dbReference type="AlphaFoldDB" id="A0A919TUD8"/>
<evidence type="ECO:0000313" key="7">
    <source>
        <dbReference type="EMBL" id="GIF23568.1"/>
    </source>
</evidence>
<dbReference type="Proteomes" id="UP000623608">
    <property type="component" value="Unassembled WGS sequence"/>
</dbReference>
<dbReference type="SUPFAM" id="SSF46894">
    <property type="entry name" value="C-terminal effector domain of the bipartite response regulators"/>
    <property type="match status" value="1"/>
</dbReference>
<dbReference type="Pfam" id="PF03704">
    <property type="entry name" value="BTAD"/>
    <property type="match status" value="1"/>
</dbReference>
<dbReference type="SUPFAM" id="SSF48452">
    <property type="entry name" value="TPR-like"/>
    <property type="match status" value="1"/>
</dbReference>
<reference evidence="7" key="1">
    <citation type="submission" date="2021-01" db="EMBL/GenBank/DDBJ databases">
        <title>Whole genome shotgun sequence of Actinoplanes tereljensis NBRC 105297.</title>
        <authorList>
            <person name="Komaki H."/>
            <person name="Tamura T."/>
        </authorList>
    </citation>
    <scope>NUCLEOTIDE SEQUENCE</scope>
    <source>
        <strain evidence="7">NBRC 105297</strain>
    </source>
</reference>
<evidence type="ECO:0000256" key="5">
    <source>
        <dbReference type="PROSITE-ProRule" id="PRU01091"/>
    </source>
</evidence>
<proteinExistence type="inferred from homology"/>
<dbReference type="GO" id="GO:0003677">
    <property type="term" value="F:DNA binding"/>
    <property type="evidence" value="ECO:0007669"/>
    <property type="project" value="UniProtKB-UniRule"/>
</dbReference>